<organism evidence="2 3">
    <name type="scientific">Nitrobacter winogradskyi (strain ATCC 25391 / DSM 10237 / CIP 104748 / NCIMB 11846 / Nb-255)</name>
    <dbReference type="NCBI Taxonomy" id="323098"/>
    <lineage>
        <taxon>Bacteria</taxon>
        <taxon>Pseudomonadati</taxon>
        <taxon>Pseudomonadota</taxon>
        <taxon>Alphaproteobacteria</taxon>
        <taxon>Hyphomicrobiales</taxon>
        <taxon>Nitrobacteraceae</taxon>
        <taxon>Nitrobacter</taxon>
    </lineage>
</organism>
<feature type="signal peptide" evidence="1">
    <location>
        <begin position="1"/>
        <end position="25"/>
    </location>
</feature>
<dbReference type="AlphaFoldDB" id="Q3SS46"/>
<proteinExistence type="predicted"/>
<gene>
    <name evidence="2" type="ordered locus">Nwi_1634</name>
</gene>
<dbReference type="Proteomes" id="UP000002531">
    <property type="component" value="Chromosome"/>
</dbReference>
<accession>Q3SS46</accession>
<evidence type="ECO:0008006" key="4">
    <source>
        <dbReference type="Google" id="ProtNLM"/>
    </source>
</evidence>
<reference evidence="2 3" key="1">
    <citation type="journal article" date="2006" name="Appl. Environ. Microbiol.">
        <title>Genome sequence of the chemolithoautotrophic nitrite-oxidizing bacterium Nitrobacter winogradskyi Nb-255.</title>
        <authorList>
            <person name="Starkenburg S.R."/>
            <person name="Chain P.S."/>
            <person name="Sayavedra-Soto L.A."/>
            <person name="Hauser L."/>
            <person name="Land M.L."/>
            <person name="Larimer F.W."/>
            <person name="Malfatti S.A."/>
            <person name="Klotz M.G."/>
            <person name="Bottomley P.J."/>
            <person name="Arp D.J."/>
            <person name="Hickey W.J."/>
        </authorList>
    </citation>
    <scope>NUCLEOTIDE SEQUENCE [LARGE SCALE GENOMIC DNA]</scope>
    <source>
        <strain evidence="3">ATCC 25391 / DSM 10237 / CIP 104748 / NCIMB 11846 / Nb-255</strain>
    </source>
</reference>
<name>Q3SS46_NITWN</name>
<dbReference type="OrthoDB" id="8237335at2"/>
<dbReference type="KEGG" id="nwi:Nwi_1634"/>
<keyword evidence="1" id="KW-0732">Signal</keyword>
<evidence type="ECO:0000313" key="3">
    <source>
        <dbReference type="Proteomes" id="UP000002531"/>
    </source>
</evidence>
<dbReference type="EMBL" id="CP000115">
    <property type="protein sequence ID" value="ABA04895.1"/>
    <property type="molecule type" value="Genomic_DNA"/>
</dbReference>
<dbReference type="HOGENOM" id="CLU_1871436_0_0_5"/>
<evidence type="ECO:0000313" key="2">
    <source>
        <dbReference type="EMBL" id="ABA04895.1"/>
    </source>
</evidence>
<feature type="chain" id="PRO_5004229160" description="DUF4440 domain-containing protein" evidence="1">
    <location>
        <begin position="26"/>
        <end position="141"/>
    </location>
</feature>
<dbReference type="RefSeq" id="WP_011314894.1">
    <property type="nucleotide sequence ID" value="NC_007406.1"/>
</dbReference>
<protein>
    <recommendedName>
        <fullName evidence="4">DUF4440 domain-containing protein</fullName>
    </recommendedName>
</protein>
<sequence length="141" mass="15297">MKASLVALLLALLLALLSHLAPAFAETPKSTDAPPVVQQEFDGFIKKFRTALKADDSAAVASMTQLPFMADASISDASAFRAKIYSGDFTARNRKCIQRGKAVYARDGANKDSYFIFCGDLIFTFTRTAQGFLLSEIGMND</sequence>
<dbReference type="eggNOG" id="ENOG5032NY8">
    <property type="taxonomic scope" value="Bacteria"/>
</dbReference>
<evidence type="ECO:0000256" key="1">
    <source>
        <dbReference type="SAM" id="SignalP"/>
    </source>
</evidence>
<keyword evidence="3" id="KW-1185">Reference proteome</keyword>